<evidence type="ECO:0000256" key="1">
    <source>
        <dbReference type="SAM" id="MobiDB-lite"/>
    </source>
</evidence>
<feature type="region of interest" description="Disordered" evidence="1">
    <location>
        <begin position="1177"/>
        <end position="1200"/>
    </location>
</feature>
<dbReference type="RefSeq" id="XP_009519509.1">
    <property type="nucleotide sequence ID" value="XM_009521214.1"/>
</dbReference>
<feature type="region of interest" description="Disordered" evidence="1">
    <location>
        <begin position="692"/>
        <end position="760"/>
    </location>
</feature>
<dbReference type="KEGG" id="psoj:PHYSODRAFT_325361"/>
<keyword evidence="3" id="KW-1185">Reference proteome</keyword>
<feature type="region of interest" description="Disordered" evidence="1">
    <location>
        <begin position="1323"/>
        <end position="1368"/>
    </location>
</feature>
<feature type="compositionally biased region" description="Gly residues" evidence="1">
    <location>
        <begin position="154"/>
        <end position="164"/>
    </location>
</feature>
<sequence>MECAGGIVHAAVTSRSASTNDGRAAAAAQHHADGQRALAIGLFEAAGAGALRHAQAAVPTSKFKMMTAEEKIVSMLGAGVQGGVMSKVVETPSTPEAACEPPATLISLTPTASARWRSACSRRRALVRFATRVQPSPTSKFEMKTGEEKIGRDVQGGGDAGDAGGLVRFTTRKQPSPTSKFKMMTAEEKIVSMLGAGVQGRVMPKMVDTPSTPEAACEPPATRFSVTPTARARWRSACSRRRALVRFATRVQQSPTSKSKPRRDVDDDPADLFDGDRGTQETPVVISATSSSELHEILIGMSQPPCAMPGEAAPVCVEVSTDLKGAIPMARDEASTQFTTTHASNTHVSAVHIEPRNSTRKNSTQKMSTRDASKEMRQQELGNHPVMSVSERTTTRPQPRLGSDSDFDDRLNLEVDALGHRAVIATNTTCSVTSAAPPRLRRPAAAHGQKPWLASSGSDSVSVATTSRRPLGTARASTTPEQSRYDARVRPVSLDALKQLNPGRTLDVRLRSSRDAPRLWVTRSKTWVTTMFKTKIERQTYLRVTNITDETITLDADMTVGWWTPSDVFPSAPRFVLATNRHYQDWQNLAYEVTWDDDETWRDDELVWPMYGWPTDEDLESDGRRGEQEEEDRTGSEPRLYPVAVANSLPARPTCASEAAASPDDKSLKYGPSTWLRETTTEIAVVRTTCVRSDQGSRRSDYARRPDEAPGTEQQVEDSSGEVVRGVQFYGSSRQWGEMRQPDEGSHVEKSSRDESQKCDSVRRVRWNVAEQSDELSQKCDAVRRREYDTVRQPGEGSLLRWTECDTVRQPSEGALRRDDLRLAECDSGSRSDAKSQKCDSMRPAEKGGGLHRWSHSAVEIVKNKSNATFDAVEEGHRIVNLELLSGLKRHEGASFAVYRGDTEYHGVPPEGLLVEVPGATRRMHSGVEEPAARKTVDEGSAAILTSDPGCTTSPVLLRRASTQGRGARCADWRAVPVRAELWPGTRTQVGDAAETSSQTWYAKAQRRPEDTGEPGSGERGQRPATAGFADAMHRAMDGAGSAKTHSGYCSAECVEPGNGDANTARAPVVVVQPADRSREDIRPRTLDPETASPANLVAEDCDAKKLDVENLDAKNRDEDNPVANVPELDPPTPDNMDLGRGAAHVLAVTMRSASACATNPRGRVPGVLQELAAQNPSSLVKTPPRAAKGAESHGPGHFTGRGALDEDAFCAGSGCAFKFLGRNEKHHRRLAQVNAQEVDQGVHVADRTRGGVATTDTAEVNLPIRYCLDCDSSGLPNELKRMSDALAGCELQRHECNATGNSSQTRCAETLHHREEIVRKPDATKHGQCRATDSHAEARRGAMGSAPDAARAQGGGIQPGAARNASRLSATRMPEVLHCAMDSHAEARRGAMDSGLDAARTQVAGIEPAATRNASSPIRRPVEVSKYVEGPTSVQLSAFDDAINRNPPCIEADWGFEVARNVSDATSDSSRDGTESTRRGIYILQNRRLAQVNVLVVGQARDDADRTRGDVEVMNRARVNSSMWYCWDRGGIRCARGLDLMLDAVSRGATLVSPYAVRLETGGTPGQFSVKDVSKLRPVRAMINGATPSNEPADCRDEMPLEVSRDTSAVKSDGVAYSKVRDKHTKTVRVVVDLTPSFRLARDRDPRCTSRAIIAVGKLPNQCAEPKRRSLQIGPRAQMQCVRLCAKAQDSQNESRRETSSSLHQLYFDVRTSKQNPVEEFPSHATTCWAVSTNGPFDSTDTCLPEHSPTLAPDEDASEGEKTLELHACRGSRHGCAHRESDATWRGYTDELDANCEKWRRDFSRQRIGRYRLGAIYSRDDEGRLNRSLVEILDFGNGRSEGLDEGSVEDQPVAEDGTAEGRLIKDVKKWKETKEKNKNHVLELRLQRLRVTTTWCTRTLSRGTMSVNATRDVADGDAWSEAGTLGRRSAAECDATASLGRLRCPERSCRPLSKVADCAAETKAKTMELRPNWETGTLNALISRLRYTETPDLDGALDLDGASEPEAYPRITSGSETGAAGAAARLDSEGHSVHLHRDGSFKSTDQVVGVPHPSSNRDMLVAVLDGHVALVFQLDYVSAGTVDLGARGLSPLAPHATYFQPHRAFFGVGHKERVIAPRRITDKGEMLNKGSASAVLRSSLESRSLTHLIPRDAARA</sequence>
<dbReference type="InParanoid" id="G4YSU9"/>
<accession>G4YSU9</accession>
<feature type="region of interest" description="Disordered" evidence="1">
    <location>
        <begin position="151"/>
        <end position="179"/>
    </location>
</feature>
<evidence type="ECO:0000313" key="3">
    <source>
        <dbReference type="Proteomes" id="UP000002640"/>
    </source>
</evidence>
<feature type="region of interest" description="Disordered" evidence="1">
    <location>
        <begin position="435"/>
        <end position="484"/>
    </location>
</feature>
<feature type="region of interest" description="Disordered" evidence="1">
    <location>
        <begin position="612"/>
        <end position="673"/>
    </location>
</feature>
<dbReference type="EMBL" id="JH159152">
    <property type="protein sequence ID" value="EGZ24221.1"/>
    <property type="molecule type" value="Genomic_DNA"/>
</dbReference>
<feature type="region of interest" description="Disordered" evidence="1">
    <location>
        <begin position="987"/>
        <end position="1024"/>
    </location>
</feature>
<dbReference type="GeneID" id="20645246"/>
<feature type="region of interest" description="Disordered" evidence="1">
    <location>
        <begin position="826"/>
        <end position="851"/>
    </location>
</feature>
<feature type="compositionally biased region" description="Basic and acidic residues" evidence="1">
    <location>
        <begin position="368"/>
        <end position="378"/>
    </location>
</feature>
<feature type="compositionally biased region" description="Basic and acidic residues" evidence="1">
    <location>
        <begin position="826"/>
        <end position="846"/>
    </location>
</feature>
<organism evidence="2 3">
    <name type="scientific">Phytophthora sojae (strain P6497)</name>
    <name type="common">Soybean stem and root rot agent</name>
    <name type="synonym">Phytophthora megasperma f. sp. glycines</name>
    <dbReference type="NCBI Taxonomy" id="1094619"/>
    <lineage>
        <taxon>Eukaryota</taxon>
        <taxon>Sar</taxon>
        <taxon>Stramenopiles</taxon>
        <taxon>Oomycota</taxon>
        <taxon>Peronosporomycetes</taxon>
        <taxon>Peronosporales</taxon>
        <taxon>Peronosporaceae</taxon>
        <taxon>Phytophthora</taxon>
    </lineage>
</organism>
<feature type="compositionally biased region" description="Polar residues" evidence="1">
    <location>
        <begin position="455"/>
        <end position="468"/>
    </location>
</feature>
<feature type="compositionally biased region" description="Basic and acidic residues" evidence="1">
    <location>
        <begin position="740"/>
        <end position="760"/>
    </location>
</feature>
<evidence type="ECO:0000313" key="2">
    <source>
        <dbReference type="EMBL" id="EGZ24221.1"/>
    </source>
</evidence>
<gene>
    <name evidence="2" type="ORF">PHYSODRAFT_325361</name>
</gene>
<feature type="region of interest" description="Disordered" evidence="1">
    <location>
        <begin position="340"/>
        <end position="407"/>
    </location>
</feature>
<name>G4YSU9_PHYSP</name>
<feature type="region of interest" description="Disordered" evidence="1">
    <location>
        <begin position="249"/>
        <end position="281"/>
    </location>
</feature>
<reference evidence="2 3" key="1">
    <citation type="journal article" date="2006" name="Science">
        <title>Phytophthora genome sequences uncover evolutionary origins and mechanisms of pathogenesis.</title>
        <authorList>
            <person name="Tyler B.M."/>
            <person name="Tripathy S."/>
            <person name="Zhang X."/>
            <person name="Dehal P."/>
            <person name="Jiang R.H."/>
            <person name="Aerts A."/>
            <person name="Arredondo F.D."/>
            <person name="Baxter L."/>
            <person name="Bensasson D."/>
            <person name="Beynon J.L."/>
            <person name="Chapman J."/>
            <person name="Damasceno C.M."/>
            <person name="Dorrance A.E."/>
            <person name="Dou D."/>
            <person name="Dickerman A.W."/>
            <person name="Dubchak I.L."/>
            <person name="Garbelotto M."/>
            <person name="Gijzen M."/>
            <person name="Gordon S.G."/>
            <person name="Govers F."/>
            <person name="Grunwald N.J."/>
            <person name="Huang W."/>
            <person name="Ivors K.L."/>
            <person name="Jones R.W."/>
            <person name="Kamoun S."/>
            <person name="Krampis K."/>
            <person name="Lamour K.H."/>
            <person name="Lee M.K."/>
            <person name="McDonald W.H."/>
            <person name="Medina M."/>
            <person name="Meijer H.J."/>
            <person name="Nordberg E.K."/>
            <person name="Maclean D.J."/>
            <person name="Ospina-Giraldo M.D."/>
            <person name="Morris P.F."/>
            <person name="Phuntumart V."/>
            <person name="Putnam N.H."/>
            <person name="Rash S."/>
            <person name="Rose J.K."/>
            <person name="Sakihama Y."/>
            <person name="Salamov A.A."/>
            <person name="Savidor A."/>
            <person name="Scheuring C.F."/>
            <person name="Smith B.M."/>
            <person name="Sobral B.W."/>
            <person name="Terry A."/>
            <person name="Torto-Alalibo T.A."/>
            <person name="Win J."/>
            <person name="Xu Z."/>
            <person name="Zhang H."/>
            <person name="Grigoriev I.V."/>
            <person name="Rokhsar D.S."/>
            <person name="Boore J.L."/>
        </authorList>
    </citation>
    <scope>NUCLEOTIDE SEQUENCE [LARGE SCALE GENOMIC DNA]</scope>
    <source>
        <strain evidence="2 3">P6497</strain>
    </source>
</reference>
<feature type="compositionally biased region" description="Basic and acidic residues" evidence="1">
    <location>
        <begin position="695"/>
        <end position="708"/>
    </location>
</feature>
<protein>
    <submittedName>
        <fullName evidence="2">Uncharacterized protein</fullName>
    </submittedName>
</protein>
<proteinExistence type="predicted"/>
<dbReference type="Proteomes" id="UP000002640">
    <property type="component" value="Unassembled WGS sequence"/>
</dbReference>